<organism evidence="8">
    <name type="scientific">hydrothermal vent metagenome</name>
    <dbReference type="NCBI Taxonomy" id="652676"/>
    <lineage>
        <taxon>unclassified sequences</taxon>
        <taxon>metagenomes</taxon>
        <taxon>ecological metagenomes</taxon>
    </lineage>
</organism>
<keyword evidence="4 8" id="KW-0808">Transferase</keyword>
<evidence type="ECO:0000313" key="8">
    <source>
        <dbReference type="EMBL" id="SFV65675.1"/>
    </source>
</evidence>
<dbReference type="FunFam" id="3.30.1370.10:FF:000001">
    <property type="entry name" value="Polyribonucleotide nucleotidyltransferase"/>
    <property type="match status" value="1"/>
</dbReference>
<dbReference type="InterPro" id="IPR015847">
    <property type="entry name" value="ExoRNase_PH_dom2"/>
</dbReference>
<dbReference type="SUPFAM" id="SSF46915">
    <property type="entry name" value="Polynucleotide phosphorylase/guanosine pentaphosphate synthase (PNPase/GPSI), domain 3"/>
    <property type="match status" value="1"/>
</dbReference>
<dbReference type="SMART" id="SM00322">
    <property type="entry name" value="KH"/>
    <property type="match status" value="1"/>
</dbReference>
<dbReference type="Gene3D" id="3.30.230.70">
    <property type="entry name" value="GHMP Kinase, N-terminal domain"/>
    <property type="match status" value="2"/>
</dbReference>
<dbReference type="FunFam" id="3.30.230.70:FF:000029">
    <property type="entry name" value="Polyribonucleotide nucleotidyltransferase"/>
    <property type="match status" value="1"/>
</dbReference>
<dbReference type="InterPro" id="IPR015848">
    <property type="entry name" value="PNPase_PH_RNA-bd_bac/org-type"/>
</dbReference>
<dbReference type="InterPro" id="IPR004087">
    <property type="entry name" value="KH_dom"/>
</dbReference>
<accession>A0A1W1CIV1</accession>
<evidence type="ECO:0000256" key="3">
    <source>
        <dbReference type="ARBA" id="ARBA00022490"/>
    </source>
</evidence>
<dbReference type="FunFam" id="3.30.230.70:FF:000026">
    <property type="entry name" value="Polyribonucleotide nucleotidyltransferase"/>
    <property type="match status" value="1"/>
</dbReference>
<dbReference type="SUPFAM" id="SSF54211">
    <property type="entry name" value="Ribosomal protein S5 domain 2-like"/>
    <property type="match status" value="2"/>
</dbReference>
<dbReference type="PANTHER" id="PTHR11252:SF0">
    <property type="entry name" value="POLYRIBONUCLEOTIDE NUCLEOTIDYLTRANSFERASE 1, MITOCHONDRIAL"/>
    <property type="match status" value="1"/>
</dbReference>
<dbReference type="InterPro" id="IPR001247">
    <property type="entry name" value="ExoRNase_PH_dom1"/>
</dbReference>
<dbReference type="Pfam" id="PF01138">
    <property type="entry name" value="RNase_PH"/>
    <property type="match status" value="2"/>
</dbReference>
<dbReference type="InterPro" id="IPR036612">
    <property type="entry name" value="KH_dom_type_1_sf"/>
</dbReference>
<dbReference type="GO" id="GO:0004654">
    <property type="term" value="F:polyribonucleotide nucleotidyltransferase activity"/>
    <property type="evidence" value="ECO:0007669"/>
    <property type="project" value="UniProtKB-EC"/>
</dbReference>
<keyword evidence="6" id="KW-0694">RNA-binding</keyword>
<dbReference type="Gene3D" id="3.30.1370.10">
    <property type="entry name" value="K Homology domain, type 1"/>
    <property type="match status" value="1"/>
</dbReference>
<dbReference type="Gene3D" id="2.40.50.140">
    <property type="entry name" value="Nucleic acid-binding proteins"/>
    <property type="match status" value="1"/>
</dbReference>
<dbReference type="NCBIfam" id="TIGR03591">
    <property type="entry name" value="polynuc_phos"/>
    <property type="match status" value="1"/>
</dbReference>
<dbReference type="CDD" id="cd02393">
    <property type="entry name" value="KH-I_PNPase"/>
    <property type="match status" value="1"/>
</dbReference>
<evidence type="ECO:0000256" key="2">
    <source>
        <dbReference type="ARBA" id="ARBA00012416"/>
    </source>
</evidence>
<dbReference type="Pfam" id="PF03725">
    <property type="entry name" value="RNase_PH_C"/>
    <property type="match status" value="1"/>
</dbReference>
<dbReference type="InterPro" id="IPR003029">
    <property type="entry name" value="S1_domain"/>
</dbReference>
<name>A0A1W1CIV1_9ZZZZ</name>
<dbReference type="SUPFAM" id="SSF54791">
    <property type="entry name" value="Eukaryotic type KH-domain (KH-domain type I)"/>
    <property type="match status" value="1"/>
</dbReference>
<keyword evidence="3" id="KW-0963">Cytoplasm</keyword>
<dbReference type="PROSITE" id="PS50126">
    <property type="entry name" value="S1"/>
    <property type="match status" value="1"/>
</dbReference>
<gene>
    <name evidence="8" type="ORF">MNB_SV-12-225</name>
</gene>
<evidence type="ECO:0000256" key="6">
    <source>
        <dbReference type="ARBA" id="ARBA00022884"/>
    </source>
</evidence>
<dbReference type="GO" id="GO:0000175">
    <property type="term" value="F:3'-5'-RNA exonuclease activity"/>
    <property type="evidence" value="ECO:0007669"/>
    <property type="project" value="TreeGrafter"/>
</dbReference>
<keyword evidence="5 8" id="KW-0548">Nucleotidyltransferase</keyword>
<dbReference type="CDD" id="cd11364">
    <property type="entry name" value="RNase_PH_PNPase_2"/>
    <property type="match status" value="1"/>
</dbReference>
<dbReference type="AlphaFoldDB" id="A0A1W1CIV1"/>
<feature type="domain" description="S1 motif" evidence="7">
    <location>
        <begin position="639"/>
        <end position="706"/>
    </location>
</feature>
<dbReference type="GO" id="GO:0006396">
    <property type="term" value="P:RNA processing"/>
    <property type="evidence" value="ECO:0007669"/>
    <property type="project" value="InterPro"/>
</dbReference>
<dbReference type="InterPro" id="IPR020568">
    <property type="entry name" value="Ribosomal_Su5_D2-typ_SF"/>
</dbReference>
<dbReference type="Pfam" id="PF03726">
    <property type="entry name" value="PNPase"/>
    <property type="match status" value="1"/>
</dbReference>
<dbReference type="GO" id="GO:0005829">
    <property type="term" value="C:cytosol"/>
    <property type="evidence" value="ECO:0007669"/>
    <property type="project" value="TreeGrafter"/>
</dbReference>
<dbReference type="GO" id="GO:0006402">
    <property type="term" value="P:mRNA catabolic process"/>
    <property type="evidence" value="ECO:0007669"/>
    <property type="project" value="InterPro"/>
</dbReference>
<protein>
    <recommendedName>
        <fullName evidence="2">polyribonucleotide nucleotidyltransferase</fullName>
        <ecNumber evidence="2">2.7.7.8</ecNumber>
    </recommendedName>
</protein>
<dbReference type="InterPro" id="IPR036456">
    <property type="entry name" value="PNPase_PH_RNA-bd_sf"/>
</dbReference>
<dbReference type="EC" id="2.7.7.8" evidence="2"/>
<evidence type="ECO:0000256" key="1">
    <source>
        <dbReference type="ARBA" id="ARBA00007404"/>
    </source>
</evidence>
<proteinExistence type="inferred from homology"/>
<sequence>MSEQIIEINCNNLDERYSFNKVAKQASGAVLYHCGDAVLLAAVAIDLKPVDEDFLPLTVQYIEKAYAAARIPGGFVKRETKPGDFETLTSRIIDRSLRPLFPKGFHYPVVLTITVLSADSKVDMQVASLHAASAALYTSDIPVNQVVSAVRIGKIDDELMINPTLIEQEDSTLDLLVVGSGSDILMIEMCVKASQKEHVQSINELDEDEFIEIIDTAQGAIKEATSEYKKGFEPAKKDEIEIVLAEDREDEKLYKFIEDNYAEAVSTAVQSMAKSERSQALKEVRQTIIDALEAKGEEADKDLVSKMLDAYKKSVVRSLILDSSIRADGRALDEVRQIDIETNILPSVHGSCLFTRGQTQALVTATLGDSKSSQSHELITSKNPQYETFMVHYNFPAFSVGEAKPARAPGRRELGHGNLAKRGLEPTLDLGRDGIVRLVSEILESNGSSSMATVCGGSLALKAADVESSKLVAGIAMGLVTDGEKNCVLSDIMGLEDHDGDMDFKITGTADGITAMQMDIKLGGIEAEVLKEALYQAKEGRLHILNIMEEALKNLTPSKALPSSAIFKIDSNHIPAIIGKGGGTIREIIEKYGVSIDIDRDANSVKITGDSKESVADAKAYIDNITSTPTKKQMKYEINKQYTGKIKKIVEFGMFIEMPDGYDALLHISKVTKDRIKTLNGIYNVGDAIDIIVLEQKGKKVELCTPAYLF</sequence>
<dbReference type="HAMAP" id="MF_01595">
    <property type="entry name" value="PNPase"/>
    <property type="match status" value="1"/>
</dbReference>
<dbReference type="Pfam" id="PF00013">
    <property type="entry name" value="KH_1"/>
    <property type="match status" value="1"/>
</dbReference>
<dbReference type="NCBIfam" id="NF008805">
    <property type="entry name" value="PRK11824.1"/>
    <property type="match status" value="1"/>
</dbReference>
<dbReference type="PIRSF" id="PIRSF005499">
    <property type="entry name" value="PNPase"/>
    <property type="match status" value="1"/>
</dbReference>
<evidence type="ECO:0000256" key="4">
    <source>
        <dbReference type="ARBA" id="ARBA00022679"/>
    </source>
</evidence>
<comment type="similarity">
    <text evidence="1">Belongs to the polyribonucleotide nucleotidyltransferase family.</text>
</comment>
<evidence type="ECO:0000256" key="5">
    <source>
        <dbReference type="ARBA" id="ARBA00022695"/>
    </source>
</evidence>
<dbReference type="Pfam" id="PF00575">
    <property type="entry name" value="S1"/>
    <property type="match status" value="1"/>
</dbReference>
<dbReference type="PANTHER" id="PTHR11252">
    <property type="entry name" value="POLYRIBONUCLEOTIDE NUCLEOTIDYLTRANSFERASE"/>
    <property type="match status" value="1"/>
</dbReference>
<dbReference type="InterPro" id="IPR027408">
    <property type="entry name" value="PNPase/RNase_PH_dom_sf"/>
</dbReference>
<dbReference type="SUPFAM" id="SSF50249">
    <property type="entry name" value="Nucleic acid-binding proteins"/>
    <property type="match status" value="1"/>
</dbReference>
<dbReference type="GO" id="GO:0003723">
    <property type="term" value="F:RNA binding"/>
    <property type="evidence" value="ECO:0007669"/>
    <property type="project" value="UniProtKB-KW"/>
</dbReference>
<dbReference type="SUPFAM" id="SSF55666">
    <property type="entry name" value="Ribonuclease PH domain 2-like"/>
    <property type="match status" value="2"/>
</dbReference>
<evidence type="ECO:0000259" key="7">
    <source>
        <dbReference type="PROSITE" id="PS50126"/>
    </source>
</evidence>
<dbReference type="EMBL" id="FPHE01000145">
    <property type="protein sequence ID" value="SFV65675.1"/>
    <property type="molecule type" value="Genomic_DNA"/>
</dbReference>
<dbReference type="InterPro" id="IPR004088">
    <property type="entry name" value="KH_dom_type_1"/>
</dbReference>
<dbReference type="SMART" id="SM00316">
    <property type="entry name" value="S1"/>
    <property type="match status" value="1"/>
</dbReference>
<dbReference type="PROSITE" id="PS50084">
    <property type="entry name" value="KH_TYPE_1"/>
    <property type="match status" value="1"/>
</dbReference>
<dbReference type="InterPro" id="IPR036345">
    <property type="entry name" value="ExoRNase_PH_dom2_sf"/>
</dbReference>
<dbReference type="InterPro" id="IPR012340">
    <property type="entry name" value="NA-bd_OB-fold"/>
</dbReference>
<reference evidence="8" key="1">
    <citation type="submission" date="2016-10" db="EMBL/GenBank/DDBJ databases">
        <authorList>
            <person name="de Groot N.N."/>
        </authorList>
    </citation>
    <scope>NUCLEOTIDE SEQUENCE</scope>
</reference>
<dbReference type="InterPro" id="IPR012162">
    <property type="entry name" value="PNPase"/>
</dbReference>